<dbReference type="InterPro" id="IPR010982">
    <property type="entry name" value="Lambda_DNA-bd_dom_sf"/>
</dbReference>
<sequence>MKLAQSLIDKAVEMCGSAAELARRMECYPADISNLRSGKRPLSPELAAEIAEIAKVDARQAAIDAIIERNAANRKGALLADILGKGQAVGAAAMLGSSYTGDSIVDTAVIKNDSASVNKNIHRIYQWLIDLLRSALARNTANCFTRTA</sequence>
<dbReference type="EMBL" id="VSSQ01002524">
    <property type="protein sequence ID" value="MPM15936.1"/>
    <property type="molecule type" value="Genomic_DNA"/>
</dbReference>
<dbReference type="Gene3D" id="1.10.260.40">
    <property type="entry name" value="lambda repressor-like DNA-binding domains"/>
    <property type="match status" value="1"/>
</dbReference>
<reference evidence="1" key="1">
    <citation type="submission" date="2019-08" db="EMBL/GenBank/DDBJ databases">
        <authorList>
            <person name="Kucharzyk K."/>
            <person name="Murdoch R.W."/>
            <person name="Higgins S."/>
            <person name="Loffler F."/>
        </authorList>
    </citation>
    <scope>NUCLEOTIDE SEQUENCE</scope>
</reference>
<evidence type="ECO:0000313" key="1">
    <source>
        <dbReference type="EMBL" id="MPM15936.1"/>
    </source>
</evidence>
<comment type="caution">
    <text evidence="1">The sequence shown here is derived from an EMBL/GenBank/DDBJ whole genome shotgun (WGS) entry which is preliminary data.</text>
</comment>
<organism evidence="1">
    <name type="scientific">bioreactor metagenome</name>
    <dbReference type="NCBI Taxonomy" id="1076179"/>
    <lineage>
        <taxon>unclassified sequences</taxon>
        <taxon>metagenomes</taxon>
        <taxon>ecological metagenomes</taxon>
    </lineage>
</organism>
<proteinExistence type="predicted"/>
<accession>A0A644XI91</accession>
<evidence type="ECO:0008006" key="2">
    <source>
        <dbReference type="Google" id="ProtNLM"/>
    </source>
</evidence>
<gene>
    <name evidence="1" type="ORF">SDC9_62310</name>
</gene>
<dbReference type="GO" id="GO:0003677">
    <property type="term" value="F:DNA binding"/>
    <property type="evidence" value="ECO:0007669"/>
    <property type="project" value="InterPro"/>
</dbReference>
<dbReference type="SUPFAM" id="SSF47413">
    <property type="entry name" value="lambda repressor-like DNA-binding domains"/>
    <property type="match status" value="1"/>
</dbReference>
<name>A0A644XI91_9ZZZZ</name>
<protein>
    <recommendedName>
        <fullName evidence="2">HTH cro/C1-type domain-containing protein</fullName>
    </recommendedName>
</protein>
<dbReference type="AlphaFoldDB" id="A0A644XI91"/>